<dbReference type="OrthoDB" id="2873177at2"/>
<dbReference type="Gene3D" id="1.10.3730.20">
    <property type="match status" value="1"/>
</dbReference>
<dbReference type="InterPro" id="IPR000390">
    <property type="entry name" value="Small_drug/metabolite_transptr"/>
</dbReference>
<dbReference type="Proteomes" id="UP000005753">
    <property type="component" value="Chromosome"/>
</dbReference>
<sequence length="115" mass="12889">MNTSMIPYILIYLAGVFFSSLSQILLKKEANREHGSFLQEYLNPRVIIAYGIFFGCTFLTMLAYKGIPMNWGPVLETAGYIFVTVLGVTILKEKITLKKFLALCVILAGILLYAL</sequence>
<dbReference type="PANTHER" id="PTHR30561">
    <property type="entry name" value="SMR FAMILY PROTON-DEPENDENT DRUG EFFLUX TRANSPORTER SUGE"/>
    <property type="match status" value="1"/>
</dbReference>
<evidence type="ECO:0000256" key="2">
    <source>
        <dbReference type="ARBA" id="ARBA00022475"/>
    </source>
</evidence>
<evidence type="ECO:0000256" key="1">
    <source>
        <dbReference type="ARBA" id="ARBA00004651"/>
    </source>
</evidence>
<dbReference type="InterPro" id="IPR037185">
    <property type="entry name" value="EmrE-like"/>
</dbReference>
<dbReference type="GO" id="GO:0005886">
    <property type="term" value="C:plasma membrane"/>
    <property type="evidence" value="ECO:0007669"/>
    <property type="project" value="UniProtKB-SubCell"/>
</dbReference>
<name>I5ASL6_EUBC6</name>
<protein>
    <submittedName>
        <fullName evidence="7">Small Multidrug Resistance protein</fullName>
    </submittedName>
</protein>
<keyword evidence="8" id="KW-1185">Reference proteome</keyword>
<dbReference type="STRING" id="633697.EubceDRAFT1_0964"/>
<gene>
    <name evidence="7" type="ORF">EubceDRAFT1_0964</name>
</gene>
<dbReference type="EMBL" id="CM001487">
    <property type="protein sequence ID" value="EIM56789.1"/>
    <property type="molecule type" value="Genomic_DNA"/>
</dbReference>
<feature type="transmembrane region" description="Helical" evidence="6">
    <location>
        <begin position="6"/>
        <end position="26"/>
    </location>
</feature>
<dbReference type="eggNOG" id="COG2076">
    <property type="taxonomic scope" value="Bacteria"/>
</dbReference>
<keyword evidence="3 6" id="KW-0812">Transmembrane</keyword>
<comment type="subcellular location">
    <subcellularLocation>
        <location evidence="1">Cell membrane</location>
        <topology evidence="1">Multi-pass membrane protein</topology>
    </subcellularLocation>
</comment>
<evidence type="ECO:0000313" key="8">
    <source>
        <dbReference type="Proteomes" id="UP000005753"/>
    </source>
</evidence>
<reference evidence="7 8" key="2">
    <citation type="submission" date="2012-02" db="EMBL/GenBank/DDBJ databases">
        <title>Improved High-Quality Draft sequence of Eubacterium cellulosolvens 6.</title>
        <authorList>
            <consortium name="US DOE Joint Genome Institute"/>
            <person name="Lucas S."/>
            <person name="Han J."/>
            <person name="Lapidus A."/>
            <person name="Cheng J.-F."/>
            <person name="Goodwin L."/>
            <person name="Pitluck S."/>
            <person name="Peters L."/>
            <person name="Mikhailova N."/>
            <person name="Gu W."/>
            <person name="Detter J.C."/>
            <person name="Han C."/>
            <person name="Tapia R."/>
            <person name="Land M."/>
            <person name="Hauser L."/>
            <person name="Kyrpides N."/>
            <person name="Ivanova N."/>
            <person name="Pagani I."/>
            <person name="Johnson E."/>
            <person name="Mukhopadhyay B."/>
            <person name="Anderson I."/>
            <person name="Woyke T."/>
        </authorList>
    </citation>
    <scope>NUCLEOTIDE SEQUENCE [LARGE SCALE GENOMIC DNA]</scope>
    <source>
        <strain evidence="7 8">6</strain>
    </source>
</reference>
<keyword evidence="2" id="KW-1003">Cell membrane</keyword>
<reference evidence="7 8" key="1">
    <citation type="submission" date="2010-08" db="EMBL/GenBank/DDBJ databases">
        <authorList>
            <consortium name="US DOE Joint Genome Institute (JGI-PGF)"/>
            <person name="Lucas S."/>
            <person name="Copeland A."/>
            <person name="Lapidus A."/>
            <person name="Cheng J.-F."/>
            <person name="Bruce D."/>
            <person name="Goodwin L."/>
            <person name="Pitluck S."/>
            <person name="Land M.L."/>
            <person name="Hauser L."/>
            <person name="Chang Y.-J."/>
            <person name="Anderson I.J."/>
            <person name="Johnson E."/>
            <person name="Mulhopadhyay B."/>
            <person name="Kyrpides N."/>
            <person name="Woyke T.J."/>
        </authorList>
    </citation>
    <scope>NUCLEOTIDE SEQUENCE [LARGE SCALE GENOMIC DNA]</scope>
    <source>
        <strain evidence="7 8">6</strain>
    </source>
</reference>
<dbReference type="PANTHER" id="PTHR30561:SF9">
    <property type="entry name" value="4-AMINO-4-DEOXY-L-ARABINOSE-PHOSPHOUNDECAPRENOL FLIPPASE SUBUNIT ARNF-RELATED"/>
    <property type="match status" value="1"/>
</dbReference>
<evidence type="ECO:0000256" key="3">
    <source>
        <dbReference type="ARBA" id="ARBA00022692"/>
    </source>
</evidence>
<feature type="transmembrane region" description="Helical" evidence="6">
    <location>
        <begin position="47"/>
        <end position="64"/>
    </location>
</feature>
<keyword evidence="4 6" id="KW-1133">Transmembrane helix</keyword>
<keyword evidence="5 6" id="KW-0472">Membrane</keyword>
<dbReference type="HOGENOM" id="CLU_131462_7_0_9"/>
<organism evidence="7 8">
    <name type="scientific">Eubacterium cellulosolvens (strain ATCC 43171 / JCM 9499 / 6)</name>
    <name type="common">Cillobacterium cellulosolvens</name>
    <dbReference type="NCBI Taxonomy" id="633697"/>
    <lineage>
        <taxon>Bacteria</taxon>
        <taxon>Bacillati</taxon>
        <taxon>Bacillota</taxon>
        <taxon>Clostridia</taxon>
        <taxon>Eubacteriales</taxon>
        <taxon>Eubacteriaceae</taxon>
        <taxon>Eubacterium</taxon>
    </lineage>
</organism>
<proteinExistence type="predicted"/>
<evidence type="ECO:0000256" key="5">
    <source>
        <dbReference type="ARBA" id="ARBA00023136"/>
    </source>
</evidence>
<dbReference type="SUPFAM" id="SSF103481">
    <property type="entry name" value="Multidrug resistance efflux transporter EmrE"/>
    <property type="match status" value="1"/>
</dbReference>
<accession>I5ASL6</accession>
<feature type="transmembrane region" description="Helical" evidence="6">
    <location>
        <begin position="97"/>
        <end position="114"/>
    </location>
</feature>
<dbReference type="AlphaFoldDB" id="I5ASL6"/>
<evidence type="ECO:0000256" key="6">
    <source>
        <dbReference type="SAM" id="Phobius"/>
    </source>
</evidence>
<evidence type="ECO:0000256" key="4">
    <source>
        <dbReference type="ARBA" id="ARBA00022989"/>
    </source>
</evidence>
<dbReference type="GO" id="GO:0022857">
    <property type="term" value="F:transmembrane transporter activity"/>
    <property type="evidence" value="ECO:0007669"/>
    <property type="project" value="InterPro"/>
</dbReference>
<feature type="transmembrane region" description="Helical" evidence="6">
    <location>
        <begin position="70"/>
        <end position="90"/>
    </location>
</feature>
<evidence type="ECO:0000313" key="7">
    <source>
        <dbReference type="EMBL" id="EIM56789.1"/>
    </source>
</evidence>